<sequence>MSAPPSLLKTAYYACSNIERNKFDLLEVPDVDMQNCCRALFEIIEINKKLNGDNNTNRQTLYSSLNLRYEEKYKTNLNDKFKNICSEAATHNHMDCLKLAHEIGIGWGDGQACTNAAETGNLECLKYARENGCDWDVWTCAFASDSGHLECLMYARENGCPWDGMSYILAKSNGHSACMKYVLKDGLPGIWRG</sequence>
<dbReference type="SUPFAM" id="SSF140860">
    <property type="entry name" value="Pseudo ankyrin repeat-like"/>
    <property type="match status" value="1"/>
</dbReference>
<dbReference type="AlphaFoldDB" id="A0AAV0WBB7"/>
<gene>
    <name evidence="1" type="ORF">MEUPH1_LOCUS9328</name>
</gene>
<evidence type="ECO:0000313" key="2">
    <source>
        <dbReference type="Proteomes" id="UP001160148"/>
    </source>
</evidence>
<comment type="caution">
    <text evidence="1">The sequence shown here is derived from an EMBL/GenBank/DDBJ whole genome shotgun (WGS) entry which is preliminary data.</text>
</comment>
<keyword evidence="2" id="KW-1185">Reference proteome</keyword>
<organism evidence="1 2">
    <name type="scientific">Macrosiphum euphorbiae</name>
    <name type="common">potato aphid</name>
    <dbReference type="NCBI Taxonomy" id="13131"/>
    <lineage>
        <taxon>Eukaryota</taxon>
        <taxon>Metazoa</taxon>
        <taxon>Ecdysozoa</taxon>
        <taxon>Arthropoda</taxon>
        <taxon>Hexapoda</taxon>
        <taxon>Insecta</taxon>
        <taxon>Pterygota</taxon>
        <taxon>Neoptera</taxon>
        <taxon>Paraneoptera</taxon>
        <taxon>Hemiptera</taxon>
        <taxon>Sternorrhyncha</taxon>
        <taxon>Aphidomorpha</taxon>
        <taxon>Aphidoidea</taxon>
        <taxon>Aphididae</taxon>
        <taxon>Macrosiphini</taxon>
        <taxon>Macrosiphum</taxon>
    </lineage>
</organism>
<reference evidence="1 2" key="1">
    <citation type="submission" date="2023-01" db="EMBL/GenBank/DDBJ databases">
        <authorList>
            <person name="Whitehead M."/>
        </authorList>
    </citation>
    <scope>NUCLEOTIDE SEQUENCE [LARGE SCALE GENOMIC DNA]</scope>
</reference>
<proteinExistence type="predicted"/>
<dbReference type="Proteomes" id="UP001160148">
    <property type="component" value="Unassembled WGS sequence"/>
</dbReference>
<protein>
    <submittedName>
        <fullName evidence="1">Uncharacterized protein</fullName>
    </submittedName>
</protein>
<name>A0AAV0WBB7_9HEMI</name>
<accession>A0AAV0WBB7</accession>
<dbReference type="EMBL" id="CARXXK010000002">
    <property type="protein sequence ID" value="CAI6353180.1"/>
    <property type="molecule type" value="Genomic_DNA"/>
</dbReference>
<evidence type="ECO:0000313" key="1">
    <source>
        <dbReference type="EMBL" id="CAI6353180.1"/>
    </source>
</evidence>